<dbReference type="Pfam" id="PF01227">
    <property type="entry name" value="GTP_cyclohydroI"/>
    <property type="match status" value="1"/>
</dbReference>
<dbReference type="UniPathway" id="UPA00848">
    <property type="reaction ID" value="UER00151"/>
</dbReference>
<keyword evidence="6" id="KW-0554">One-carbon metabolism</keyword>
<dbReference type="SUPFAM" id="SSF55620">
    <property type="entry name" value="Tetrahydrobiopterin biosynthesis enzymes-like"/>
    <property type="match status" value="1"/>
</dbReference>
<proteinExistence type="inferred from homology"/>
<comment type="pathway">
    <text evidence="2">Cofactor biosynthesis; 7,8-dihydroneopterin triphosphate biosynthesis; 7,8-dihydroneopterin triphosphate from GTP: step 1/1.</text>
</comment>
<protein>
    <recommendedName>
        <fullName evidence="5">GTP cyclohydrolase I</fullName>
        <ecNumber evidence="5">3.5.4.16</ecNumber>
    </recommendedName>
</protein>
<dbReference type="GO" id="GO:0003934">
    <property type="term" value="F:GTP cyclohydrolase I activity"/>
    <property type="evidence" value="ECO:0007669"/>
    <property type="project" value="UniProtKB-EC"/>
</dbReference>
<reference evidence="11" key="1">
    <citation type="submission" date="2018-06" db="EMBL/GenBank/DDBJ databases">
        <title>The Anaplasma ovis genome reveals a high proportion of pseudogenes.</title>
        <authorList>
            <person name="Liu Z."/>
            <person name="Peasley A.M."/>
            <person name="Yang J."/>
            <person name="Li Y."/>
            <person name="Guan G."/>
            <person name="Luo J."/>
            <person name="Yin H."/>
            <person name="Brayton K.A."/>
        </authorList>
    </citation>
    <scope>NUCLEOTIDE SEQUENCE [LARGE SCALE GENOMIC DNA]</scope>
    <source>
        <strain evidence="11">Haibei</strain>
    </source>
</reference>
<evidence type="ECO:0000256" key="6">
    <source>
        <dbReference type="ARBA" id="ARBA00022563"/>
    </source>
</evidence>
<accession>A0A2Z2LBL4</accession>
<dbReference type="PANTHER" id="PTHR11109">
    <property type="entry name" value="GTP CYCLOHYDROLASE I"/>
    <property type="match status" value="1"/>
</dbReference>
<evidence type="ECO:0000256" key="5">
    <source>
        <dbReference type="ARBA" id="ARBA00012715"/>
    </source>
</evidence>
<dbReference type="InterPro" id="IPR001474">
    <property type="entry name" value="GTP_CycHdrlase_I"/>
</dbReference>
<dbReference type="AlphaFoldDB" id="A0A2Z2LBL4"/>
<dbReference type="InterPro" id="IPR043134">
    <property type="entry name" value="GTP-CH-I_N"/>
</dbReference>
<dbReference type="PROSITE" id="PS00859">
    <property type="entry name" value="GTP_CYCLOHYDROL_1_1"/>
    <property type="match status" value="1"/>
</dbReference>
<comment type="catalytic activity">
    <reaction evidence="1">
        <text>GTP + H2O = 7,8-dihydroneopterin 3'-triphosphate + formate + H(+)</text>
        <dbReference type="Rhea" id="RHEA:17473"/>
        <dbReference type="ChEBI" id="CHEBI:15377"/>
        <dbReference type="ChEBI" id="CHEBI:15378"/>
        <dbReference type="ChEBI" id="CHEBI:15740"/>
        <dbReference type="ChEBI" id="CHEBI:37565"/>
        <dbReference type="ChEBI" id="CHEBI:58462"/>
        <dbReference type="EC" id="3.5.4.16"/>
    </reaction>
</comment>
<evidence type="ECO:0000259" key="9">
    <source>
        <dbReference type="Pfam" id="PF01227"/>
    </source>
</evidence>
<reference evidence="10 11" key="2">
    <citation type="journal article" date="2019" name="BMC Genomics">
        <title>The Anaplasma ovis genome reveals a high proportion of pseudogenes.</title>
        <authorList>
            <person name="Liu Z."/>
            <person name="Peasley A.M."/>
            <person name="Yang J."/>
            <person name="Li Y."/>
            <person name="Guan G."/>
            <person name="Luo J."/>
            <person name="Yin H."/>
            <person name="Brayton K.A."/>
        </authorList>
    </citation>
    <scope>NUCLEOTIDE SEQUENCE [LARGE SCALE GENOMIC DNA]</scope>
    <source>
        <strain evidence="10 11">Haibei</strain>
    </source>
</reference>
<dbReference type="FunFam" id="3.30.1130.10:FF:000001">
    <property type="entry name" value="GTP cyclohydrolase 1"/>
    <property type="match status" value="1"/>
</dbReference>
<dbReference type="GO" id="GO:0005737">
    <property type="term" value="C:cytoplasm"/>
    <property type="evidence" value="ECO:0007669"/>
    <property type="project" value="TreeGrafter"/>
</dbReference>
<comment type="subunit">
    <text evidence="4">Toroid-shaped homodecamer, composed of two pentamers of five dimers.</text>
</comment>
<keyword evidence="8" id="KW-0342">GTP-binding</keyword>
<evidence type="ECO:0000256" key="8">
    <source>
        <dbReference type="ARBA" id="ARBA00023134"/>
    </source>
</evidence>
<dbReference type="GO" id="GO:0006729">
    <property type="term" value="P:tetrahydrobiopterin biosynthetic process"/>
    <property type="evidence" value="ECO:0007669"/>
    <property type="project" value="TreeGrafter"/>
</dbReference>
<feature type="domain" description="GTP cyclohydrolase I" evidence="9">
    <location>
        <begin position="15"/>
        <end position="193"/>
    </location>
</feature>
<dbReference type="PROSITE" id="PS00860">
    <property type="entry name" value="GTP_CYCLOHYDROL_1_2"/>
    <property type="match status" value="1"/>
</dbReference>
<evidence type="ECO:0000313" key="11">
    <source>
        <dbReference type="Proteomes" id="UP000259762"/>
    </source>
</evidence>
<dbReference type="GO" id="GO:0005525">
    <property type="term" value="F:GTP binding"/>
    <property type="evidence" value="ECO:0007669"/>
    <property type="project" value="UniProtKB-KW"/>
</dbReference>
<dbReference type="Gene3D" id="1.10.286.10">
    <property type="match status" value="1"/>
</dbReference>
<dbReference type="EMBL" id="CP015994">
    <property type="protein sequence ID" value="ASI47674.1"/>
    <property type="molecule type" value="Genomic_DNA"/>
</dbReference>
<keyword evidence="7 10" id="KW-0378">Hydrolase</keyword>
<keyword evidence="8" id="KW-0547">Nucleotide-binding</keyword>
<name>A0A2Z2LBL4_9RICK</name>
<evidence type="ECO:0000256" key="3">
    <source>
        <dbReference type="ARBA" id="ARBA00008085"/>
    </source>
</evidence>
<dbReference type="Gene3D" id="3.30.1130.10">
    <property type="match status" value="1"/>
</dbReference>
<evidence type="ECO:0000313" key="10">
    <source>
        <dbReference type="EMBL" id="ASI47674.1"/>
    </source>
</evidence>
<dbReference type="NCBIfam" id="NF006825">
    <property type="entry name" value="PRK09347.1-2"/>
    <property type="match status" value="1"/>
</dbReference>
<dbReference type="GO" id="GO:0046654">
    <property type="term" value="P:tetrahydrofolate biosynthetic process"/>
    <property type="evidence" value="ECO:0007669"/>
    <property type="project" value="InterPro"/>
</dbReference>
<dbReference type="PANTHER" id="PTHR11109:SF7">
    <property type="entry name" value="GTP CYCLOHYDROLASE 1"/>
    <property type="match status" value="1"/>
</dbReference>
<organism evidence="10 11">
    <name type="scientific">Anaplasma ovis str. Haibei</name>
    <dbReference type="NCBI Taxonomy" id="1248439"/>
    <lineage>
        <taxon>Bacteria</taxon>
        <taxon>Pseudomonadati</taxon>
        <taxon>Pseudomonadota</taxon>
        <taxon>Alphaproteobacteria</taxon>
        <taxon>Rickettsiales</taxon>
        <taxon>Anaplasmataceae</taxon>
        <taxon>Anaplasma</taxon>
    </lineage>
</organism>
<keyword evidence="11" id="KW-1185">Reference proteome</keyword>
<evidence type="ECO:0000256" key="2">
    <source>
        <dbReference type="ARBA" id="ARBA00005080"/>
    </source>
</evidence>
<sequence length="198" mass="21841">MYKDLGRKPSDKDAEEAIEVLIRWADDSPGREGLSLTAGRVLSAYKESFQGYALESSHDFRNSVFANEGYSDMILLRGVNFSSTCEHHMSPMTGVVNVSYIPKATVIGVGAIVRVVDIFAKRLQVQERMTVQIAQFLGALLKPAGVAVLIEAEHWCAKYSGGEAANGLKLQTSCMLGEFQNNQDMRSEFFCRIGCKFS</sequence>
<dbReference type="EC" id="3.5.4.16" evidence="5"/>
<dbReference type="GO" id="GO:0006730">
    <property type="term" value="P:one-carbon metabolic process"/>
    <property type="evidence" value="ECO:0007669"/>
    <property type="project" value="UniProtKB-KW"/>
</dbReference>
<gene>
    <name evidence="10" type="ORF">AOV_02215</name>
</gene>
<evidence type="ECO:0000256" key="4">
    <source>
        <dbReference type="ARBA" id="ARBA00011857"/>
    </source>
</evidence>
<dbReference type="GO" id="GO:0008270">
    <property type="term" value="F:zinc ion binding"/>
    <property type="evidence" value="ECO:0007669"/>
    <property type="project" value="TreeGrafter"/>
</dbReference>
<evidence type="ECO:0000256" key="7">
    <source>
        <dbReference type="ARBA" id="ARBA00022801"/>
    </source>
</evidence>
<dbReference type="NCBIfam" id="NF006826">
    <property type="entry name" value="PRK09347.1-3"/>
    <property type="match status" value="1"/>
</dbReference>
<evidence type="ECO:0000256" key="1">
    <source>
        <dbReference type="ARBA" id="ARBA00001052"/>
    </source>
</evidence>
<dbReference type="Proteomes" id="UP000259762">
    <property type="component" value="Chromosome"/>
</dbReference>
<dbReference type="InterPro" id="IPR043133">
    <property type="entry name" value="GTP-CH-I_C/QueF"/>
</dbReference>
<dbReference type="OrthoDB" id="9801207at2"/>
<dbReference type="InterPro" id="IPR018234">
    <property type="entry name" value="GTP_CycHdrlase_I_CS"/>
</dbReference>
<dbReference type="KEGG" id="aoh:AOV_02215"/>
<dbReference type="InterPro" id="IPR020602">
    <property type="entry name" value="GTP_CycHdrlase_I_dom"/>
</dbReference>
<comment type="similarity">
    <text evidence="3">Belongs to the GTP cyclohydrolase I family.</text>
</comment>